<dbReference type="Proteomes" id="UP000244089">
    <property type="component" value="Unassembled WGS sequence"/>
</dbReference>
<evidence type="ECO:0000256" key="1">
    <source>
        <dbReference type="SAM" id="Phobius"/>
    </source>
</evidence>
<name>A0A2T5RSV9_9FIRM</name>
<keyword evidence="1" id="KW-1133">Transmembrane helix</keyword>
<protein>
    <submittedName>
        <fullName evidence="2">Uncharacterized protein</fullName>
    </submittedName>
</protein>
<feature type="transmembrane region" description="Helical" evidence="1">
    <location>
        <begin position="63"/>
        <end position="84"/>
    </location>
</feature>
<keyword evidence="1" id="KW-0812">Transmembrane</keyword>
<accession>A0A2T5RSV9</accession>
<comment type="caution">
    <text evidence="2">The sequence shown here is derived from an EMBL/GenBank/DDBJ whole genome shotgun (WGS) entry which is preliminary data.</text>
</comment>
<proteinExistence type="predicted"/>
<evidence type="ECO:0000313" key="2">
    <source>
        <dbReference type="EMBL" id="PTW03418.1"/>
    </source>
</evidence>
<dbReference type="EMBL" id="QAXS01000001">
    <property type="protein sequence ID" value="PTW03418.1"/>
    <property type="molecule type" value="Genomic_DNA"/>
</dbReference>
<keyword evidence="1" id="KW-0472">Membrane</keyword>
<evidence type="ECO:0000313" key="3">
    <source>
        <dbReference type="Proteomes" id="UP000244089"/>
    </source>
</evidence>
<reference evidence="2 3" key="1">
    <citation type="submission" date="2018-04" db="EMBL/GenBank/DDBJ databases">
        <title>Subsurface microbial communities from deep shales in Ohio and West Virginia, USA.</title>
        <authorList>
            <person name="Wrighton K."/>
        </authorList>
    </citation>
    <scope>NUCLEOTIDE SEQUENCE [LARGE SCALE GENOMIC DNA]</scope>
    <source>
        <strain evidence="2 3">WC1</strain>
    </source>
</reference>
<sequence length="898" mass="106800">MMDWFISFIKQLNVNLAYLTTVTALSGTIVAIAIPLSIDIIARISARFESSIIAKKFNSEKSIVFLKIISFLLLFSSSAILFLYDENLNSFNWNLIIFIHFIISIISIVFLLIFFKKIVSYIKDNRYILNKLFNNANKAINYKGNYDEQKDIFIESVEGIGDVLVHITQYKKNKLIKNNLRKFSDLIINYTDLVQIDQSVFEKITFEKWYLEKYYSQDEENRNSLNFISPHRRMISFRTTINQFLRIYNASSNKENEDIIVFVINNLSDILLKLVTKENTGLLTKNILIKFNDILRKNINKDYESTYFLATKWYTKSIYSVTIEESVFNFDYLELFNKYLKANLRIIIKNEKFKLFNSFISDLDLIHLNRYRKTIASYSNILLLNDKQIYVDKNIQMLTKKLDKKLNKLYNNESLDEWIKEFDKLKNIIEKNLPDEKLNDLWEEEKKVINFVLDKYKYNNLLQITCYIGAYCIFKKKYNYIKYMWNYHQPQDASHINAGHDFIPNSFTEILDLIVRGNLFYNNFWEGNHGSKHYYEIYLILLFMKTIQKNEDTKISLSNYNARELNNLKYRITALKNKKIKEKELINNIGFDIEEAKFIANNELSIKLDIIIEKCEMKIEKILMGSEKSRKKLTEFKEKFIESFYKNSIVRNWLEQINVVNFEYGEFDDEYFEFNPVLVDRSTFIDDWYIDSTAVPANWAINFSQYENNHFINKILSLEIETKNIDESEYFNQIEKSVKKLIDKSSEDVILISIGGNNIHRLFSENEKFINIAQDKNKAMLTGYYKIEDYKIPIYYYSQGGFHKKINKTIIINKNELPNIKQTLSSQETIKDIFEFSISELDQDRIDEIITKEPKYLDTVKNKTKYLSKKVELRIREKFEFNDTQNINNGYKIILDKD</sequence>
<feature type="transmembrane region" description="Helical" evidence="1">
    <location>
        <begin position="96"/>
        <end position="115"/>
    </location>
</feature>
<dbReference type="AlphaFoldDB" id="A0A2T5RSV9"/>
<feature type="transmembrane region" description="Helical" evidence="1">
    <location>
        <begin position="16"/>
        <end position="42"/>
    </location>
</feature>
<organism evidence="2 3">
    <name type="scientific">Halanaerobium saccharolyticum</name>
    <dbReference type="NCBI Taxonomy" id="43595"/>
    <lineage>
        <taxon>Bacteria</taxon>
        <taxon>Bacillati</taxon>
        <taxon>Bacillota</taxon>
        <taxon>Clostridia</taxon>
        <taxon>Halanaerobiales</taxon>
        <taxon>Halanaerobiaceae</taxon>
        <taxon>Halanaerobium</taxon>
    </lineage>
</organism>
<gene>
    <name evidence="2" type="ORF">C8C76_10154</name>
</gene>
<dbReference type="RefSeq" id="WP_108137520.1">
    <property type="nucleotide sequence ID" value="NZ_QAXS01000001.1"/>
</dbReference>